<feature type="domain" description="CusB-like beta-barrel" evidence="11">
    <location>
        <begin position="282"/>
        <end position="357"/>
    </location>
</feature>
<dbReference type="InterPro" id="IPR058649">
    <property type="entry name" value="CzcB_C"/>
</dbReference>
<dbReference type="OrthoDB" id="9768185at2"/>
<dbReference type="GO" id="GO:0030288">
    <property type="term" value="C:outer membrane-bounded periplasmic space"/>
    <property type="evidence" value="ECO:0007669"/>
    <property type="project" value="TreeGrafter"/>
</dbReference>
<dbReference type="PATRIC" id="fig|76731.3.peg.4855"/>
<dbReference type="InterPro" id="IPR058648">
    <property type="entry name" value="HH_CzcB-like"/>
</dbReference>
<evidence type="ECO:0000256" key="4">
    <source>
        <dbReference type="ARBA" id="ARBA00023285"/>
    </source>
</evidence>
<dbReference type="PANTHER" id="PTHR30097">
    <property type="entry name" value="CATION EFFLUX SYSTEM PROTEIN CUSB"/>
    <property type="match status" value="1"/>
</dbReference>
<dbReference type="GO" id="GO:0004601">
    <property type="term" value="F:peroxidase activity"/>
    <property type="evidence" value="ECO:0007669"/>
    <property type="project" value="UniProtKB-KW"/>
</dbReference>
<dbReference type="GO" id="GO:0046686">
    <property type="term" value="P:response to cadmium ion"/>
    <property type="evidence" value="ECO:0007669"/>
    <property type="project" value="UniProtKB-KW"/>
</dbReference>
<dbReference type="InterPro" id="IPR051909">
    <property type="entry name" value="MFP_Cation_Efflux"/>
</dbReference>
<dbReference type="FunFam" id="2.40.420.20:FF:000006">
    <property type="entry name" value="RND family efflux transporter MFP subunit"/>
    <property type="match status" value="1"/>
</dbReference>
<dbReference type="FunFam" id="2.40.30.170:FF:000010">
    <property type="entry name" value="Efflux RND transporter periplasmic adaptor subunit"/>
    <property type="match status" value="1"/>
</dbReference>
<evidence type="ECO:0000259" key="10">
    <source>
        <dbReference type="Pfam" id="PF25893"/>
    </source>
</evidence>
<keyword evidence="15" id="KW-1185">Reference proteome</keyword>
<organism evidence="14 15">
    <name type="scientific">Roseateles depolymerans</name>
    <dbReference type="NCBI Taxonomy" id="76731"/>
    <lineage>
        <taxon>Bacteria</taxon>
        <taxon>Pseudomonadati</taxon>
        <taxon>Pseudomonadota</taxon>
        <taxon>Betaproteobacteria</taxon>
        <taxon>Burkholderiales</taxon>
        <taxon>Sphaerotilaceae</taxon>
        <taxon>Roseateles</taxon>
    </lineage>
</organism>
<protein>
    <submittedName>
        <fullName evidence="14">Cytochrome C peroxidase</fullName>
    </submittedName>
</protein>
<name>A0A0U3CKP6_9BURK</name>
<feature type="domain" description="CzcB-like alpha-helical hairpin" evidence="10">
    <location>
        <begin position="175"/>
        <end position="234"/>
    </location>
</feature>
<keyword evidence="4" id="KW-0170">Cobalt</keyword>
<dbReference type="Pfam" id="PF25954">
    <property type="entry name" value="Beta-barrel_RND_2"/>
    <property type="match status" value="1"/>
</dbReference>
<dbReference type="Proteomes" id="UP000060699">
    <property type="component" value="Chromosome"/>
</dbReference>
<accession>A0A0U3CKP6</accession>
<proteinExistence type="inferred from homology"/>
<evidence type="ECO:0000256" key="2">
    <source>
        <dbReference type="ARBA" id="ARBA00022448"/>
    </source>
</evidence>
<keyword evidence="3" id="KW-0862">Zinc</keyword>
<comment type="similarity">
    <text evidence="1">Belongs to the membrane fusion protein (MFP) (TC 8.A.1) family.</text>
</comment>
<comment type="function">
    <text evidence="6">CzcA and CzcB together would act in zinc efflux nearly as effectively as the complete czc efflux system (CzcABC). The CzcB protein is thought to funnel zinc cations to the CzcA transport protein.</text>
</comment>
<dbReference type="STRING" id="76731.RD2015_4738"/>
<dbReference type="GO" id="GO:0015679">
    <property type="term" value="P:plasma membrane copper ion transport"/>
    <property type="evidence" value="ECO:0007669"/>
    <property type="project" value="TreeGrafter"/>
</dbReference>
<feature type="transmembrane region" description="Helical" evidence="9">
    <location>
        <begin position="20"/>
        <end position="38"/>
    </location>
</feature>
<evidence type="ECO:0000256" key="8">
    <source>
        <dbReference type="SAM" id="MobiDB-lite"/>
    </source>
</evidence>
<evidence type="ECO:0000259" key="11">
    <source>
        <dbReference type="Pfam" id="PF25954"/>
    </source>
</evidence>
<evidence type="ECO:0000256" key="1">
    <source>
        <dbReference type="ARBA" id="ARBA00009477"/>
    </source>
</evidence>
<dbReference type="Pfam" id="PF25973">
    <property type="entry name" value="BSH_CzcB"/>
    <property type="match status" value="1"/>
</dbReference>
<evidence type="ECO:0000313" key="15">
    <source>
        <dbReference type="Proteomes" id="UP000060699"/>
    </source>
</evidence>
<dbReference type="GO" id="GO:0022857">
    <property type="term" value="F:transmembrane transporter activity"/>
    <property type="evidence" value="ECO:0007669"/>
    <property type="project" value="InterPro"/>
</dbReference>
<keyword evidence="9" id="KW-0812">Transmembrane</keyword>
<evidence type="ECO:0000259" key="12">
    <source>
        <dbReference type="Pfam" id="PF25973"/>
    </source>
</evidence>
<keyword evidence="9" id="KW-1133">Transmembrane helix</keyword>
<feature type="domain" description="CzcB-like C-terminal circularly permuted SH3-like" evidence="13">
    <location>
        <begin position="364"/>
        <end position="424"/>
    </location>
</feature>
<dbReference type="GO" id="GO:0046914">
    <property type="term" value="F:transition metal ion binding"/>
    <property type="evidence" value="ECO:0007669"/>
    <property type="project" value="TreeGrafter"/>
</dbReference>
<dbReference type="Pfam" id="PF25893">
    <property type="entry name" value="HH_CzcB"/>
    <property type="match status" value="1"/>
</dbReference>
<sequence length="436" mass="45856">MNSPYESKDGTQPVARRKQAIAIAVVLALGVAAGIGILSTGGRAGAGGEAAHGHEDGEDHNEGDAHAHAKSGADKGHGGEKPASTEKPHDDAGAPDVITLTPEQQKAAGIVVDTAKAATLTATYQLPGEVKFNEDTTAHVVPRVVGVVESVPAALGQVVRRGQVLAVLSSPAVSDLRADLQAAQKRLQLARTTYEREKSLFEARISPQQDVQGAEQALREAEIAVTNARQKLMAVGATPDSSALNRFELRAPFDGTIVEKHIALGEQVREDTNVFTVADLRTVWAQISVPAKDLPLVRVGDRVTVRATAFDQSAVGKVAYVGSLIGESTRTAQARVTLENPKATWRPGLFVNVEMKGDAVEVPVTVAADAVQTVEERPVVFVQTPRGFQAQPVKIGRSDGQRTEIVQGLTAGTPYIATGSFMAKAELGKSTASHAH</sequence>
<dbReference type="InterPro" id="IPR058647">
    <property type="entry name" value="BSH_CzcB-like"/>
</dbReference>
<keyword evidence="5" id="KW-0105">Cadmium resistance</keyword>
<dbReference type="Gene3D" id="1.10.287.470">
    <property type="entry name" value="Helix hairpin bin"/>
    <property type="match status" value="1"/>
</dbReference>
<gene>
    <name evidence="14" type="ORF">RD2015_4738</name>
</gene>
<feature type="coiled-coil region" evidence="7">
    <location>
        <begin position="173"/>
        <end position="231"/>
    </location>
</feature>
<feature type="region of interest" description="Disordered" evidence="8">
    <location>
        <begin position="43"/>
        <end position="96"/>
    </location>
</feature>
<evidence type="ECO:0000313" key="14">
    <source>
        <dbReference type="EMBL" id="ALV09176.1"/>
    </source>
</evidence>
<feature type="compositionally biased region" description="Basic and acidic residues" evidence="8">
    <location>
        <begin position="51"/>
        <end position="92"/>
    </location>
</feature>
<dbReference type="AlphaFoldDB" id="A0A0U3CKP6"/>
<evidence type="ECO:0000256" key="9">
    <source>
        <dbReference type="SAM" id="Phobius"/>
    </source>
</evidence>
<dbReference type="GO" id="GO:0016020">
    <property type="term" value="C:membrane"/>
    <property type="evidence" value="ECO:0007669"/>
    <property type="project" value="InterPro"/>
</dbReference>
<dbReference type="Pfam" id="PF25975">
    <property type="entry name" value="CzcB_C"/>
    <property type="match status" value="1"/>
</dbReference>
<dbReference type="Gene3D" id="2.40.420.20">
    <property type="match status" value="1"/>
</dbReference>
<keyword evidence="14" id="KW-0575">Peroxidase</keyword>
<dbReference type="SUPFAM" id="SSF111369">
    <property type="entry name" value="HlyD-like secretion proteins"/>
    <property type="match status" value="1"/>
</dbReference>
<dbReference type="InterPro" id="IPR058792">
    <property type="entry name" value="Beta-barrel_RND_2"/>
</dbReference>
<keyword evidence="9" id="KW-0472">Membrane</keyword>
<keyword evidence="2" id="KW-0813">Transport</keyword>
<evidence type="ECO:0000256" key="6">
    <source>
        <dbReference type="ARBA" id="ARBA00058766"/>
    </source>
</evidence>
<keyword evidence="7" id="KW-0175">Coiled coil</keyword>
<evidence type="ECO:0000256" key="5">
    <source>
        <dbReference type="ARBA" id="ARBA00043263"/>
    </source>
</evidence>
<keyword evidence="14" id="KW-0560">Oxidoreductase</keyword>
<dbReference type="NCBIfam" id="TIGR01730">
    <property type="entry name" value="RND_mfp"/>
    <property type="match status" value="1"/>
</dbReference>
<evidence type="ECO:0000256" key="7">
    <source>
        <dbReference type="SAM" id="Coils"/>
    </source>
</evidence>
<dbReference type="GO" id="GO:0060003">
    <property type="term" value="P:copper ion export"/>
    <property type="evidence" value="ECO:0007669"/>
    <property type="project" value="TreeGrafter"/>
</dbReference>
<reference evidence="14 15" key="1">
    <citation type="submission" date="2015-12" db="EMBL/GenBank/DDBJ databases">
        <title>Complete genome of Roseateles depolymerans KCTC 42856.</title>
        <authorList>
            <person name="Kim K.M."/>
        </authorList>
    </citation>
    <scope>NUCLEOTIDE SEQUENCE [LARGE SCALE GENOMIC DNA]</scope>
    <source>
        <strain evidence="14 15">KCTC 42856</strain>
    </source>
</reference>
<evidence type="ECO:0000256" key="3">
    <source>
        <dbReference type="ARBA" id="ARBA00022833"/>
    </source>
</evidence>
<dbReference type="InterPro" id="IPR006143">
    <property type="entry name" value="RND_pump_MFP"/>
</dbReference>
<dbReference type="PANTHER" id="PTHR30097:SF4">
    <property type="entry name" value="SLR6042 PROTEIN"/>
    <property type="match status" value="1"/>
</dbReference>
<dbReference type="KEGG" id="rdp:RD2015_4738"/>
<dbReference type="Gene3D" id="2.40.30.170">
    <property type="match status" value="1"/>
</dbReference>
<dbReference type="RefSeq" id="WP_058936999.1">
    <property type="nucleotide sequence ID" value="NZ_CP013729.1"/>
</dbReference>
<dbReference type="EMBL" id="CP013729">
    <property type="protein sequence ID" value="ALV09176.1"/>
    <property type="molecule type" value="Genomic_DNA"/>
</dbReference>
<evidence type="ECO:0000259" key="13">
    <source>
        <dbReference type="Pfam" id="PF25975"/>
    </source>
</evidence>
<feature type="domain" description="CzcB-like barrel-sandwich hybrid" evidence="12">
    <location>
        <begin position="137"/>
        <end position="279"/>
    </location>
</feature>